<evidence type="ECO:0000313" key="3">
    <source>
        <dbReference type="Proteomes" id="UP000095767"/>
    </source>
</evidence>
<gene>
    <name evidence="2" type="ORF">BAE44_0021407</name>
</gene>
<dbReference type="AlphaFoldDB" id="A0A1E5UXP7"/>
<dbReference type="PANTHER" id="PTHR33974:SF19">
    <property type="match status" value="1"/>
</dbReference>
<dbReference type="Proteomes" id="UP000095767">
    <property type="component" value="Unassembled WGS sequence"/>
</dbReference>
<evidence type="ECO:0000313" key="2">
    <source>
        <dbReference type="EMBL" id="OEL17574.1"/>
    </source>
</evidence>
<dbReference type="OrthoDB" id="779856at2759"/>
<protein>
    <submittedName>
        <fullName evidence="2">Uncharacterized protein</fullName>
    </submittedName>
</protein>
<dbReference type="EMBL" id="LWDX02059526">
    <property type="protein sequence ID" value="OEL17574.1"/>
    <property type="molecule type" value="Genomic_DNA"/>
</dbReference>
<feature type="region of interest" description="Disordered" evidence="1">
    <location>
        <begin position="1"/>
        <end position="25"/>
    </location>
</feature>
<comment type="caution">
    <text evidence="2">The sequence shown here is derived from an EMBL/GenBank/DDBJ whole genome shotgun (WGS) entry which is preliminary data.</text>
</comment>
<feature type="compositionally biased region" description="Polar residues" evidence="1">
    <location>
        <begin position="115"/>
        <end position="125"/>
    </location>
</feature>
<dbReference type="InterPro" id="IPR039280">
    <property type="entry name" value="VUP"/>
</dbReference>
<sequence length="216" mass="23596">MENSGEDLSYTANHSSGDDGSAAASEESGWTSYIDYFMETQRRQKGEASLAAADALSTDDVGRCRSTSECSGDCGVGASTRLPALVEPSVVSKRLNLEEGWRKKKKVLYDESLEDTATSPISSPKLTELRGSDATHKKKKNSCDEILHSNKSIFKKKRKLNLTLMYILLNLQKNTTDDVNGANTTTDTTIKEDGAYGNNELRKKGLCLVPVSAFRV</sequence>
<name>A0A1E5UXP7_9POAL</name>
<dbReference type="GO" id="GO:0010089">
    <property type="term" value="P:xylem development"/>
    <property type="evidence" value="ECO:0007669"/>
    <property type="project" value="InterPro"/>
</dbReference>
<feature type="region of interest" description="Disordered" evidence="1">
    <location>
        <begin position="113"/>
        <end position="136"/>
    </location>
</feature>
<dbReference type="PANTHER" id="PTHR33974">
    <property type="entry name" value="VASCULAR-RELATED UNKNOWN PROTEIN 1-RELATED"/>
    <property type="match status" value="1"/>
</dbReference>
<evidence type="ECO:0000256" key="1">
    <source>
        <dbReference type="SAM" id="MobiDB-lite"/>
    </source>
</evidence>
<feature type="compositionally biased region" description="Basic and acidic residues" evidence="1">
    <location>
        <begin position="127"/>
        <end position="136"/>
    </location>
</feature>
<proteinExistence type="predicted"/>
<reference evidence="2 3" key="1">
    <citation type="submission" date="2016-09" db="EMBL/GenBank/DDBJ databases">
        <title>The draft genome of Dichanthelium oligosanthes: A C3 panicoid grass species.</title>
        <authorList>
            <person name="Studer A.J."/>
            <person name="Schnable J.C."/>
            <person name="Brutnell T.P."/>
        </authorList>
    </citation>
    <scope>NUCLEOTIDE SEQUENCE [LARGE SCALE GENOMIC DNA]</scope>
    <source>
        <strain evidence="3">cv. Kellogg 1175</strain>
        <tissue evidence="2">Leaf</tissue>
    </source>
</reference>
<organism evidence="2 3">
    <name type="scientific">Dichanthelium oligosanthes</name>
    <dbReference type="NCBI Taxonomy" id="888268"/>
    <lineage>
        <taxon>Eukaryota</taxon>
        <taxon>Viridiplantae</taxon>
        <taxon>Streptophyta</taxon>
        <taxon>Embryophyta</taxon>
        <taxon>Tracheophyta</taxon>
        <taxon>Spermatophyta</taxon>
        <taxon>Magnoliopsida</taxon>
        <taxon>Liliopsida</taxon>
        <taxon>Poales</taxon>
        <taxon>Poaceae</taxon>
        <taxon>PACMAD clade</taxon>
        <taxon>Panicoideae</taxon>
        <taxon>Panicodae</taxon>
        <taxon>Paniceae</taxon>
        <taxon>Dichantheliinae</taxon>
        <taxon>Dichanthelium</taxon>
    </lineage>
</organism>
<keyword evidence="3" id="KW-1185">Reference proteome</keyword>
<accession>A0A1E5UXP7</accession>